<sequence>MSRYVRNPTKTFNFDGDEITVSFKPLTALDLAQLSDGATRSDEVRLMGSILEKTIVKIDGLIDAEGVQIDIQTVCHDAYFVGFAAEMFKSLVEFSQPSNP</sequence>
<gene>
    <name evidence="3" type="ORF">UFOVP1082_44</name>
    <name evidence="4" type="ORF">UFOVP1322_29</name>
    <name evidence="5" type="ORF">UFOVP1434_51</name>
    <name evidence="7" type="ORF">UFOVP1529_31</name>
    <name evidence="6" type="ORF">UFOVP1593_44</name>
    <name evidence="1" type="ORF">UFOVP906_22</name>
    <name evidence="2" type="ORF">UFOVP992_48</name>
</gene>
<organism evidence="1">
    <name type="scientific">uncultured Caudovirales phage</name>
    <dbReference type="NCBI Taxonomy" id="2100421"/>
    <lineage>
        <taxon>Viruses</taxon>
        <taxon>Duplodnaviria</taxon>
        <taxon>Heunggongvirae</taxon>
        <taxon>Uroviricota</taxon>
        <taxon>Caudoviricetes</taxon>
        <taxon>Peduoviridae</taxon>
        <taxon>Maltschvirus</taxon>
        <taxon>Maltschvirus maltsch</taxon>
    </lineage>
</organism>
<dbReference type="EMBL" id="LR798371">
    <property type="protein sequence ID" value="CAB5227241.1"/>
    <property type="molecule type" value="Genomic_DNA"/>
</dbReference>
<accession>A0A6J5PJ08</accession>
<protein>
    <submittedName>
        <fullName evidence="1">Uncharacterized protein</fullName>
    </submittedName>
</protein>
<evidence type="ECO:0000313" key="3">
    <source>
        <dbReference type="EMBL" id="CAB4183436.1"/>
    </source>
</evidence>
<evidence type="ECO:0000313" key="7">
    <source>
        <dbReference type="EMBL" id="CAB5227241.1"/>
    </source>
</evidence>
<dbReference type="EMBL" id="LR796850">
    <property type="protein sequence ID" value="CAB4169956.1"/>
    <property type="molecule type" value="Genomic_DNA"/>
</dbReference>
<proteinExistence type="predicted"/>
<reference evidence="1" key="1">
    <citation type="submission" date="2020-05" db="EMBL/GenBank/DDBJ databases">
        <authorList>
            <person name="Chiriac C."/>
            <person name="Salcher M."/>
            <person name="Ghai R."/>
            <person name="Kavagutti S V."/>
        </authorList>
    </citation>
    <scope>NUCLEOTIDE SEQUENCE</scope>
</reference>
<dbReference type="EMBL" id="LR797256">
    <property type="protein sequence ID" value="CAB4197564.1"/>
    <property type="molecule type" value="Genomic_DNA"/>
</dbReference>
<evidence type="ECO:0000313" key="4">
    <source>
        <dbReference type="EMBL" id="CAB4197564.1"/>
    </source>
</evidence>
<evidence type="ECO:0000313" key="1">
    <source>
        <dbReference type="EMBL" id="CAB4169956.1"/>
    </source>
</evidence>
<dbReference type="EMBL" id="LR797447">
    <property type="protein sequence ID" value="CAB4217534.1"/>
    <property type="molecule type" value="Genomic_DNA"/>
</dbReference>
<dbReference type="EMBL" id="LR797385">
    <property type="protein sequence ID" value="CAB4212924.1"/>
    <property type="molecule type" value="Genomic_DNA"/>
</dbReference>
<evidence type="ECO:0000313" key="6">
    <source>
        <dbReference type="EMBL" id="CAB4217534.1"/>
    </source>
</evidence>
<dbReference type="EMBL" id="LR797035">
    <property type="protein sequence ID" value="CAB4183436.1"/>
    <property type="molecule type" value="Genomic_DNA"/>
</dbReference>
<name>A0A6J5PJ08_9CAUD</name>
<dbReference type="EMBL" id="LR796936">
    <property type="protein sequence ID" value="CAB4176642.1"/>
    <property type="molecule type" value="Genomic_DNA"/>
</dbReference>
<evidence type="ECO:0000313" key="2">
    <source>
        <dbReference type="EMBL" id="CAB4176642.1"/>
    </source>
</evidence>
<evidence type="ECO:0000313" key="5">
    <source>
        <dbReference type="EMBL" id="CAB4212924.1"/>
    </source>
</evidence>